<proteinExistence type="predicted"/>
<reference evidence="2" key="1">
    <citation type="journal article" date="2014" name="Front. Microbiol.">
        <title>High frequency of phylogenetically diverse reductive dehalogenase-homologous genes in deep subseafloor sedimentary metagenomes.</title>
        <authorList>
            <person name="Kawai M."/>
            <person name="Futagami T."/>
            <person name="Toyoda A."/>
            <person name="Takaki Y."/>
            <person name="Nishi S."/>
            <person name="Hori S."/>
            <person name="Arai W."/>
            <person name="Tsubouchi T."/>
            <person name="Morono Y."/>
            <person name="Uchiyama I."/>
            <person name="Ito T."/>
            <person name="Fujiyama A."/>
            <person name="Inagaki F."/>
            <person name="Takami H."/>
        </authorList>
    </citation>
    <scope>NUCLEOTIDE SEQUENCE</scope>
    <source>
        <strain evidence="2">Expedition CK06-06</strain>
    </source>
</reference>
<dbReference type="PANTHER" id="PTHR33434:SF2">
    <property type="entry name" value="FATTY ACID-BINDING PROTEIN TM_1468"/>
    <property type="match status" value="1"/>
</dbReference>
<organism evidence="2">
    <name type="scientific">marine sediment metagenome</name>
    <dbReference type="NCBI Taxonomy" id="412755"/>
    <lineage>
        <taxon>unclassified sequences</taxon>
        <taxon>metagenomes</taxon>
        <taxon>ecological metagenomes</taxon>
    </lineage>
</organism>
<keyword evidence="1" id="KW-0446">Lipid-binding</keyword>
<feature type="non-terminal residue" evidence="2">
    <location>
        <position position="1"/>
    </location>
</feature>
<dbReference type="Pfam" id="PF02645">
    <property type="entry name" value="DegV"/>
    <property type="match status" value="1"/>
</dbReference>
<protein>
    <recommendedName>
        <fullName evidence="3">DegV family protein</fullName>
    </recommendedName>
</protein>
<dbReference type="InterPro" id="IPR003797">
    <property type="entry name" value="DegV"/>
</dbReference>
<dbReference type="InterPro" id="IPR043168">
    <property type="entry name" value="DegV_C"/>
</dbReference>
<gene>
    <name evidence="2" type="ORF">S03H2_54708</name>
</gene>
<dbReference type="SUPFAM" id="SSF82549">
    <property type="entry name" value="DAK1/DegV-like"/>
    <property type="match status" value="1"/>
</dbReference>
<evidence type="ECO:0000256" key="1">
    <source>
        <dbReference type="ARBA" id="ARBA00023121"/>
    </source>
</evidence>
<dbReference type="InterPro" id="IPR050270">
    <property type="entry name" value="DegV_domain_contain"/>
</dbReference>
<evidence type="ECO:0000313" key="2">
    <source>
        <dbReference type="EMBL" id="GAH68839.1"/>
    </source>
</evidence>
<comment type="caution">
    <text evidence="2">The sequence shown here is derived from an EMBL/GenBank/DDBJ whole genome shotgun (WGS) entry which is preliminary data.</text>
</comment>
<dbReference type="AlphaFoldDB" id="X1IRV4"/>
<dbReference type="Gene3D" id="3.40.50.10440">
    <property type="entry name" value="Dihydroxyacetone kinase, domain 1"/>
    <property type="match status" value="1"/>
</dbReference>
<name>X1IRV4_9ZZZZ</name>
<dbReference type="GO" id="GO:0008289">
    <property type="term" value="F:lipid binding"/>
    <property type="evidence" value="ECO:0007669"/>
    <property type="project" value="UniProtKB-KW"/>
</dbReference>
<dbReference type="EMBL" id="BARU01034892">
    <property type="protein sequence ID" value="GAH68839.1"/>
    <property type="molecule type" value="Genomic_DNA"/>
</dbReference>
<accession>X1IRV4</accession>
<sequence>LTSKLSATYEVALQSIGLMKKKCRVEVVDSQWAVMAQGFIVIAAAKAAQAGASLDEVLDITHRNMKRVDMRAAFDTLEYLRRGGRIGAAQALLGSMLRVNPIITVKDGVVEPAGRTRSRAKAIDHLYNFAMSFSHIEGLAVEDAACPDDAELLVERLGSKFPRERIYRSKTTPVIGTHTGPGLLLVAILGDRE</sequence>
<dbReference type="PROSITE" id="PS51482">
    <property type="entry name" value="DEGV"/>
    <property type="match status" value="1"/>
</dbReference>
<evidence type="ECO:0008006" key="3">
    <source>
        <dbReference type="Google" id="ProtNLM"/>
    </source>
</evidence>
<dbReference type="PANTHER" id="PTHR33434">
    <property type="entry name" value="DEGV DOMAIN-CONTAINING PROTEIN DR_1986-RELATED"/>
    <property type="match status" value="1"/>
</dbReference>
<dbReference type="NCBIfam" id="TIGR00762">
    <property type="entry name" value="DegV"/>
    <property type="match status" value="1"/>
</dbReference>
<dbReference type="Gene3D" id="3.30.1180.10">
    <property type="match status" value="1"/>
</dbReference>